<dbReference type="EMBL" id="CABDVU010000001">
    <property type="protein sequence ID" value="VTN13456.1"/>
    <property type="molecule type" value="Genomic_DNA"/>
</dbReference>
<evidence type="ECO:0000313" key="2">
    <source>
        <dbReference type="Proteomes" id="UP000339249"/>
    </source>
</evidence>
<dbReference type="InterPro" id="IPR036615">
    <property type="entry name" value="Mur_ligase_C_dom_sf"/>
</dbReference>
<dbReference type="Proteomes" id="UP000339249">
    <property type="component" value="Unassembled WGS sequence"/>
</dbReference>
<proteinExistence type="predicted"/>
<dbReference type="SUPFAM" id="SSF53244">
    <property type="entry name" value="MurD-like peptide ligases, peptide-binding domain"/>
    <property type="match status" value="1"/>
</dbReference>
<dbReference type="EC" id="6.3.2.-" evidence="1"/>
<accession>A0A4U9D7L8</accession>
<gene>
    <name evidence="1" type="primary">mpl_2</name>
    <name evidence="1" type="ORF">NCTC9185_05490</name>
</gene>
<name>A0A4U9D7L8_RAOTE</name>
<evidence type="ECO:0000313" key="1">
    <source>
        <dbReference type="EMBL" id="VTN13456.1"/>
    </source>
</evidence>
<reference evidence="1 2" key="1">
    <citation type="submission" date="2019-04" db="EMBL/GenBank/DDBJ databases">
        <authorList>
            <consortium name="Pathogen Informatics"/>
        </authorList>
    </citation>
    <scope>NUCLEOTIDE SEQUENCE [LARGE SCALE GENOMIC DNA]</scope>
    <source>
        <strain evidence="1 2">NCTC9185</strain>
    </source>
</reference>
<protein>
    <submittedName>
        <fullName evidence="1">UDP-N-acetylmuramate:L-alanyl-gamma-D-glutamyl-meso-diaminopimelate ligase</fullName>
        <ecNumber evidence="1">6.3.2.-</ecNumber>
    </submittedName>
</protein>
<dbReference type="GO" id="GO:0016881">
    <property type="term" value="F:acid-amino acid ligase activity"/>
    <property type="evidence" value="ECO:0007669"/>
    <property type="project" value="InterPro"/>
</dbReference>
<sequence>MSDVLVDMIIKTAHPGDHILVMSNGGFGGIHQKLLDKLASKAAAAE</sequence>
<dbReference type="Gene3D" id="3.90.190.20">
    <property type="entry name" value="Mur ligase, C-terminal domain"/>
    <property type="match status" value="1"/>
</dbReference>
<organism evidence="1 2">
    <name type="scientific">Raoultella terrigena</name>
    <name type="common">Klebsiella terrigena</name>
    <dbReference type="NCBI Taxonomy" id="577"/>
    <lineage>
        <taxon>Bacteria</taxon>
        <taxon>Pseudomonadati</taxon>
        <taxon>Pseudomonadota</taxon>
        <taxon>Gammaproteobacteria</taxon>
        <taxon>Enterobacterales</taxon>
        <taxon>Enterobacteriaceae</taxon>
        <taxon>Klebsiella/Raoultella group</taxon>
        <taxon>Raoultella</taxon>
    </lineage>
</organism>
<dbReference type="AlphaFoldDB" id="A0A4U9D7L8"/>
<keyword evidence="1" id="KW-0436">Ligase</keyword>